<dbReference type="Proteomes" id="UP001320420">
    <property type="component" value="Unassembled WGS sequence"/>
</dbReference>
<evidence type="ECO:0000256" key="2">
    <source>
        <dbReference type="ARBA" id="ARBA00022692"/>
    </source>
</evidence>
<evidence type="ECO:0000256" key="5">
    <source>
        <dbReference type="ARBA" id="ARBA00038359"/>
    </source>
</evidence>
<evidence type="ECO:0000256" key="4">
    <source>
        <dbReference type="ARBA" id="ARBA00023136"/>
    </source>
</evidence>
<evidence type="ECO:0000256" key="3">
    <source>
        <dbReference type="ARBA" id="ARBA00022989"/>
    </source>
</evidence>
<dbReference type="PANTHER" id="PTHR33048">
    <property type="entry name" value="PTH11-LIKE INTEGRAL MEMBRANE PROTEIN (AFU_ORTHOLOGUE AFUA_5G11245)"/>
    <property type="match status" value="1"/>
</dbReference>
<feature type="transmembrane region" description="Helical" evidence="6">
    <location>
        <begin position="67"/>
        <end position="89"/>
    </location>
</feature>
<reference evidence="8 9" key="1">
    <citation type="submission" date="2024-02" db="EMBL/GenBank/DDBJ databases">
        <title>De novo assembly and annotation of 12 fungi associated with fruit tree decline syndrome in Ontario, Canada.</title>
        <authorList>
            <person name="Sulman M."/>
            <person name="Ellouze W."/>
            <person name="Ilyukhin E."/>
        </authorList>
    </citation>
    <scope>NUCLEOTIDE SEQUENCE [LARGE SCALE GENOMIC DNA]</scope>
    <source>
        <strain evidence="8 9">M11/M66-122</strain>
    </source>
</reference>
<evidence type="ECO:0000256" key="6">
    <source>
        <dbReference type="SAM" id="Phobius"/>
    </source>
</evidence>
<comment type="similarity">
    <text evidence="5">Belongs to the SAT4 family.</text>
</comment>
<sequence>MQLVAGKNGQGKHQWNVSQRNFSKLLQNLNTIEILYGPTMFCAKYAVLRQIETIFLNHRRQSPVYKAIWLLIWMNLVFYTAISISFILACIPREKIWKPDTVGRCLDSYSSIIATSAINVVSDFTILVVPLVGIWQLQLPLRRKFGAAAVFAVGIL</sequence>
<dbReference type="Pfam" id="PF20684">
    <property type="entry name" value="Fung_rhodopsin"/>
    <property type="match status" value="1"/>
</dbReference>
<dbReference type="PANTHER" id="PTHR33048:SF160">
    <property type="entry name" value="SAT4 FAMILY MEMBRANE PROTEIN"/>
    <property type="match status" value="1"/>
</dbReference>
<accession>A0AAN9UC02</accession>
<dbReference type="EMBL" id="JAKJXP020000211">
    <property type="protein sequence ID" value="KAK7738422.1"/>
    <property type="molecule type" value="Genomic_DNA"/>
</dbReference>
<keyword evidence="9" id="KW-1185">Reference proteome</keyword>
<keyword evidence="4 6" id="KW-0472">Membrane</keyword>
<evidence type="ECO:0000313" key="8">
    <source>
        <dbReference type="EMBL" id="KAK7738422.1"/>
    </source>
</evidence>
<name>A0AAN9UC02_9PEZI</name>
<feature type="transmembrane region" description="Helical" evidence="6">
    <location>
        <begin position="109"/>
        <end position="135"/>
    </location>
</feature>
<dbReference type="GO" id="GO:0016020">
    <property type="term" value="C:membrane"/>
    <property type="evidence" value="ECO:0007669"/>
    <property type="project" value="UniProtKB-SubCell"/>
</dbReference>
<comment type="subcellular location">
    <subcellularLocation>
        <location evidence="1">Membrane</location>
        <topology evidence="1">Multi-pass membrane protein</topology>
    </subcellularLocation>
</comment>
<dbReference type="InterPro" id="IPR049326">
    <property type="entry name" value="Rhodopsin_dom_fungi"/>
</dbReference>
<protein>
    <recommendedName>
        <fullName evidence="7">Rhodopsin domain-containing protein</fullName>
    </recommendedName>
</protein>
<evidence type="ECO:0000259" key="7">
    <source>
        <dbReference type="Pfam" id="PF20684"/>
    </source>
</evidence>
<keyword evidence="2 6" id="KW-0812">Transmembrane</keyword>
<evidence type="ECO:0000313" key="9">
    <source>
        <dbReference type="Proteomes" id="UP001320420"/>
    </source>
</evidence>
<keyword evidence="3 6" id="KW-1133">Transmembrane helix</keyword>
<dbReference type="InterPro" id="IPR052337">
    <property type="entry name" value="SAT4-like"/>
</dbReference>
<proteinExistence type="inferred from homology"/>
<gene>
    <name evidence="8" type="ORF">SLS62_011399</name>
</gene>
<feature type="domain" description="Rhodopsin" evidence="7">
    <location>
        <begin position="4"/>
        <end position="155"/>
    </location>
</feature>
<dbReference type="AlphaFoldDB" id="A0AAN9UC02"/>
<evidence type="ECO:0000256" key="1">
    <source>
        <dbReference type="ARBA" id="ARBA00004141"/>
    </source>
</evidence>
<comment type="caution">
    <text evidence="8">The sequence shown here is derived from an EMBL/GenBank/DDBJ whole genome shotgun (WGS) entry which is preliminary data.</text>
</comment>
<organism evidence="8 9">
    <name type="scientific">Diatrype stigma</name>
    <dbReference type="NCBI Taxonomy" id="117547"/>
    <lineage>
        <taxon>Eukaryota</taxon>
        <taxon>Fungi</taxon>
        <taxon>Dikarya</taxon>
        <taxon>Ascomycota</taxon>
        <taxon>Pezizomycotina</taxon>
        <taxon>Sordariomycetes</taxon>
        <taxon>Xylariomycetidae</taxon>
        <taxon>Xylariales</taxon>
        <taxon>Diatrypaceae</taxon>
        <taxon>Diatrype</taxon>
    </lineage>
</organism>